<keyword evidence="5" id="KW-0813">Transport</keyword>
<accession>A0A1G2MHF6</accession>
<evidence type="ECO:0000256" key="5">
    <source>
        <dbReference type="RuleBase" id="RU361157"/>
    </source>
</evidence>
<dbReference type="PIRSF" id="PIRSF006648">
    <property type="entry name" value="DrrB"/>
    <property type="match status" value="1"/>
</dbReference>
<evidence type="ECO:0000256" key="3">
    <source>
        <dbReference type="ARBA" id="ARBA00022989"/>
    </source>
</evidence>
<dbReference type="PANTHER" id="PTHR43229:SF2">
    <property type="entry name" value="NODULATION PROTEIN J"/>
    <property type="match status" value="1"/>
</dbReference>
<feature type="transmembrane region" description="Helical" evidence="5">
    <location>
        <begin position="171"/>
        <end position="190"/>
    </location>
</feature>
<dbReference type="InterPro" id="IPR051784">
    <property type="entry name" value="Nod_factor_ABC_transporter"/>
</dbReference>
<dbReference type="InterPro" id="IPR000412">
    <property type="entry name" value="ABC_2_transport"/>
</dbReference>
<comment type="subcellular location">
    <subcellularLocation>
        <location evidence="5">Cell membrane</location>
        <topology evidence="5">Multi-pass membrane protein</topology>
    </subcellularLocation>
    <subcellularLocation>
        <location evidence="1">Membrane</location>
        <topology evidence="1">Multi-pass membrane protein</topology>
    </subcellularLocation>
</comment>
<dbReference type="InterPro" id="IPR013525">
    <property type="entry name" value="ABC2_TM"/>
</dbReference>
<organism evidence="7 8">
    <name type="scientific">Candidatus Taylorbacteria bacterium RIFCSPHIGHO2_02_FULL_43_32b</name>
    <dbReference type="NCBI Taxonomy" id="1802306"/>
    <lineage>
        <taxon>Bacteria</taxon>
        <taxon>Candidatus Tayloriibacteriota</taxon>
    </lineage>
</organism>
<feature type="transmembrane region" description="Helical" evidence="5">
    <location>
        <begin position="107"/>
        <end position="129"/>
    </location>
</feature>
<keyword evidence="2 5" id="KW-0812">Transmembrane</keyword>
<dbReference type="GO" id="GO:0043190">
    <property type="term" value="C:ATP-binding cassette (ABC) transporter complex"/>
    <property type="evidence" value="ECO:0007669"/>
    <property type="project" value="InterPro"/>
</dbReference>
<comment type="caution">
    <text evidence="7">The sequence shown here is derived from an EMBL/GenBank/DDBJ whole genome shotgun (WGS) entry which is preliminary data.</text>
</comment>
<keyword evidence="5" id="KW-1003">Cell membrane</keyword>
<gene>
    <name evidence="7" type="ORF">A3C72_00310</name>
</gene>
<feature type="transmembrane region" description="Helical" evidence="5">
    <location>
        <begin position="226"/>
        <end position="249"/>
    </location>
</feature>
<dbReference type="EMBL" id="MHRK01000036">
    <property type="protein sequence ID" value="OHA23360.1"/>
    <property type="molecule type" value="Genomic_DNA"/>
</dbReference>
<evidence type="ECO:0000259" key="6">
    <source>
        <dbReference type="PROSITE" id="PS51012"/>
    </source>
</evidence>
<feature type="domain" description="ABC transmembrane type-2" evidence="6">
    <location>
        <begin position="22"/>
        <end position="252"/>
    </location>
</feature>
<dbReference type="Pfam" id="PF01061">
    <property type="entry name" value="ABC2_membrane"/>
    <property type="match status" value="1"/>
</dbReference>
<dbReference type="InterPro" id="IPR047817">
    <property type="entry name" value="ABC2_TM_bact-type"/>
</dbReference>
<dbReference type="AlphaFoldDB" id="A0A1G2MHF6"/>
<dbReference type="PROSITE" id="PS51012">
    <property type="entry name" value="ABC_TM2"/>
    <property type="match status" value="1"/>
</dbReference>
<dbReference type="GO" id="GO:0140359">
    <property type="term" value="F:ABC-type transporter activity"/>
    <property type="evidence" value="ECO:0007669"/>
    <property type="project" value="InterPro"/>
</dbReference>
<reference evidence="7 8" key="1">
    <citation type="journal article" date="2016" name="Nat. Commun.">
        <title>Thousands of microbial genomes shed light on interconnected biogeochemical processes in an aquifer system.</title>
        <authorList>
            <person name="Anantharaman K."/>
            <person name="Brown C.T."/>
            <person name="Hug L.A."/>
            <person name="Sharon I."/>
            <person name="Castelle C.J."/>
            <person name="Probst A.J."/>
            <person name="Thomas B.C."/>
            <person name="Singh A."/>
            <person name="Wilkins M.J."/>
            <person name="Karaoz U."/>
            <person name="Brodie E.L."/>
            <person name="Williams K.H."/>
            <person name="Hubbard S.S."/>
            <person name="Banfield J.F."/>
        </authorList>
    </citation>
    <scope>NUCLEOTIDE SEQUENCE [LARGE SCALE GENOMIC DNA]</scope>
</reference>
<dbReference type="Proteomes" id="UP000177130">
    <property type="component" value="Unassembled WGS sequence"/>
</dbReference>
<dbReference type="PANTHER" id="PTHR43229">
    <property type="entry name" value="NODULATION PROTEIN J"/>
    <property type="match status" value="1"/>
</dbReference>
<feature type="transmembrane region" description="Helical" evidence="5">
    <location>
        <begin position="51"/>
        <end position="69"/>
    </location>
</feature>
<sequence>MAWHRIKALIIRHLYLYKRSFPRIMDIVFWPFLELLLWGFLSMYLRELNLPGANIVSVLLGAVIFWSMLNQAQRAVSVSFLEDVWEKNFLNLFVSPLTLSEFIVSRALIGIIQIIIVGTVSAIAAFILYQFNILLFGFALIPFVLELLVFGWTLGLFTIAIIFRWGTDAQIIAFSLLFLIQPFSAVFYPVSALPETVQWLAYMLPSSYIFEGMRQVISGGGFPGEALIWASAINLIYLVGVTVLLYFVFNKVKAMGRLLKMD</sequence>
<name>A0A1G2MHF6_9BACT</name>
<feature type="transmembrane region" description="Helical" evidence="5">
    <location>
        <begin position="135"/>
        <end position="159"/>
    </location>
</feature>
<evidence type="ECO:0000256" key="4">
    <source>
        <dbReference type="ARBA" id="ARBA00023136"/>
    </source>
</evidence>
<protein>
    <recommendedName>
        <fullName evidence="5">Transport permease protein</fullName>
    </recommendedName>
</protein>
<evidence type="ECO:0000313" key="7">
    <source>
        <dbReference type="EMBL" id="OHA23360.1"/>
    </source>
</evidence>
<comment type="similarity">
    <text evidence="5">Belongs to the ABC-2 integral membrane protein family.</text>
</comment>
<evidence type="ECO:0000256" key="1">
    <source>
        <dbReference type="ARBA" id="ARBA00004141"/>
    </source>
</evidence>
<keyword evidence="4 5" id="KW-0472">Membrane</keyword>
<evidence type="ECO:0000256" key="2">
    <source>
        <dbReference type="ARBA" id="ARBA00022692"/>
    </source>
</evidence>
<keyword evidence="3 5" id="KW-1133">Transmembrane helix</keyword>
<evidence type="ECO:0000313" key="8">
    <source>
        <dbReference type="Proteomes" id="UP000177130"/>
    </source>
</evidence>
<feature type="transmembrane region" description="Helical" evidence="5">
    <location>
        <begin position="21"/>
        <end position="45"/>
    </location>
</feature>
<proteinExistence type="inferred from homology"/>